<comment type="caution">
    <text evidence="1">The sequence shown here is derived from an EMBL/GenBank/DDBJ whole genome shotgun (WGS) entry which is preliminary data.</text>
</comment>
<feature type="non-terminal residue" evidence="1">
    <location>
        <position position="1"/>
    </location>
</feature>
<dbReference type="AlphaFoldDB" id="A0A699W7M6"/>
<gene>
    <name evidence="1" type="ORF">Tci_912253</name>
</gene>
<proteinExistence type="predicted"/>
<sequence length="102" mass="11248">YLPSLESLSIHWITGIHYPFSSSYVGSGLCRDRSGSESHHTTPNATEAFPTLMITFIRSVQPVRTAFTTRMIPGVCPAWSVLGYARRVGFAKSVERALPSMT</sequence>
<organism evidence="1">
    <name type="scientific">Tanacetum cinerariifolium</name>
    <name type="common">Dalmatian daisy</name>
    <name type="synonym">Chrysanthemum cinerariifolium</name>
    <dbReference type="NCBI Taxonomy" id="118510"/>
    <lineage>
        <taxon>Eukaryota</taxon>
        <taxon>Viridiplantae</taxon>
        <taxon>Streptophyta</taxon>
        <taxon>Embryophyta</taxon>
        <taxon>Tracheophyta</taxon>
        <taxon>Spermatophyta</taxon>
        <taxon>Magnoliopsida</taxon>
        <taxon>eudicotyledons</taxon>
        <taxon>Gunneridae</taxon>
        <taxon>Pentapetalae</taxon>
        <taxon>asterids</taxon>
        <taxon>campanulids</taxon>
        <taxon>Asterales</taxon>
        <taxon>Asteraceae</taxon>
        <taxon>Asteroideae</taxon>
        <taxon>Anthemideae</taxon>
        <taxon>Anthemidinae</taxon>
        <taxon>Tanacetum</taxon>
    </lineage>
</organism>
<dbReference type="EMBL" id="BKCJ011531297">
    <property type="protein sequence ID" value="GFD40284.1"/>
    <property type="molecule type" value="Genomic_DNA"/>
</dbReference>
<evidence type="ECO:0000313" key="1">
    <source>
        <dbReference type="EMBL" id="GFD40284.1"/>
    </source>
</evidence>
<protein>
    <submittedName>
        <fullName evidence="1">Uncharacterized protein</fullName>
    </submittedName>
</protein>
<accession>A0A699W7M6</accession>
<reference evidence="1" key="1">
    <citation type="journal article" date="2019" name="Sci. Rep.">
        <title>Draft genome of Tanacetum cinerariifolium, the natural source of mosquito coil.</title>
        <authorList>
            <person name="Yamashiro T."/>
            <person name="Shiraishi A."/>
            <person name="Satake H."/>
            <person name="Nakayama K."/>
        </authorList>
    </citation>
    <scope>NUCLEOTIDE SEQUENCE</scope>
</reference>
<name>A0A699W7M6_TANCI</name>